<comment type="caution">
    <text evidence="1">The sequence shown here is derived from an EMBL/GenBank/DDBJ whole genome shotgun (WGS) entry which is preliminary data.</text>
</comment>
<keyword evidence="2" id="KW-1185">Reference proteome</keyword>
<evidence type="ECO:0000313" key="2">
    <source>
        <dbReference type="Proteomes" id="UP001056778"/>
    </source>
</evidence>
<proteinExistence type="predicted"/>
<name>A0ACB9SW69_HOLOL</name>
<reference evidence="1" key="1">
    <citation type="submission" date="2022-04" db="EMBL/GenBank/DDBJ databases">
        <title>Chromosome-scale genome assembly of Holotrichia oblita Faldermann.</title>
        <authorList>
            <person name="Rongchong L."/>
        </authorList>
    </citation>
    <scope>NUCLEOTIDE SEQUENCE</scope>
    <source>
        <strain evidence="1">81SQS9</strain>
    </source>
</reference>
<protein>
    <submittedName>
        <fullName evidence="1">Uncharacterized protein</fullName>
    </submittedName>
</protein>
<sequence length="252" mass="29749">MDFIIDTTGTGDISVLKQPGTSTVTTETVRNDIIQKLLNKHENALEPANLNSINSSKIEKRSVVAKFSDEMGWTRKKKEVERRDTGLTHNYDVDELLKKSVITPDFEKLQVVPAMEISKKKLKEMRRKEREKTKGKNWNYLPATELTDEIKTDLEIIKMRSVLDPKHFYKKNDLDVLPKYFQIGKVLDSPLEHYNNRLTKKERKRTLVDELLADAEFNKYNKRKYQEIIQEKQKTHYKAYRKAKKLKRKHKK</sequence>
<dbReference type="EMBL" id="CM043021">
    <property type="protein sequence ID" value="KAI4458782.1"/>
    <property type="molecule type" value="Genomic_DNA"/>
</dbReference>
<dbReference type="Proteomes" id="UP001056778">
    <property type="component" value="Chromosome 7"/>
</dbReference>
<gene>
    <name evidence="1" type="ORF">MML48_7g00006981</name>
</gene>
<accession>A0ACB9SW69</accession>
<evidence type="ECO:0000313" key="1">
    <source>
        <dbReference type="EMBL" id="KAI4458782.1"/>
    </source>
</evidence>
<organism evidence="1 2">
    <name type="scientific">Holotrichia oblita</name>
    <name type="common">Chafer beetle</name>
    <dbReference type="NCBI Taxonomy" id="644536"/>
    <lineage>
        <taxon>Eukaryota</taxon>
        <taxon>Metazoa</taxon>
        <taxon>Ecdysozoa</taxon>
        <taxon>Arthropoda</taxon>
        <taxon>Hexapoda</taxon>
        <taxon>Insecta</taxon>
        <taxon>Pterygota</taxon>
        <taxon>Neoptera</taxon>
        <taxon>Endopterygota</taxon>
        <taxon>Coleoptera</taxon>
        <taxon>Polyphaga</taxon>
        <taxon>Scarabaeiformia</taxon>
        <taxon>Scarabaeidae</taxon>
        <taxon>Melolonthinae</taxon>
        <taxon>Holotrichia</taxon>
    </lineage>
</organism>